<name>A0AAV3Q1I8_LITER</name>
<dbReference type="AlphaFoldDB" id="A0AAV3Q1I8"/>
<sequence length="194" mass="22625">MVTFSERVDNLKTYLDVIGDSFDGMTGFVVHDPLWRGIAPKRPETGRGYFRASQDLSWGDKLVLSGEFQYRKGYWEWTEDILIKCGKTLGSASIYNDVYASLYTYDRLPRVVRAFCQNWNPSTNTLITVVGELSISLWNFHKFGGFPILGDFFDEVIPSARELTRSTRNKQRLLHKTCDYLFHVFHLILQKKWY</sequence>
<proteinExistence type="predicted"/>
<dbReference type="Proteomes" id="UP001454036">
    <property type="component" value="Unassembled WGS sequence"/>
</dbReference>
<evidence type="ECO:0000313" key="1">
    <source>
        <dbReference type="EMBL" id="GAA0157388.1"/>
    </source>
</evidence>
<comment type="caution">
    <text evidence="1">The sequence shown here is derived from an EMBL/GenBank/DDBJ whole genome shotgun (WGS) entry which is preliminary data.</text>
</comment>
<protein>
    <submittedName>
        <fullName evidence="1">Uncharacterized protein</fullName>
    </submittedName>
</protein>
<evidence type="ECO:0000313" key="2">
    <source>
        <dbReference type="Proteomes" id="UP001454036"/>
    </source>
</evidence>
<organism evidence="1 2">
    <name type="scientific">Lithospermum erythrorhizon</name>
    <name type="common">Purple gromwell</name>
    <name type="synonym">Lithospermum officinale var. erythrorhizon</name>
    <dbReference type="NCBI Taxonomy" id="34254"/>
    <lineage>
        <taxon>Eukaryota</taxon>
        <taxon>Viridiplantae</taxon>
        <taxon>Streptophyta</taxon>
        <taxon>Embryophyta</taxon>
        <taxon>Tracheophyta</taxon>
        <taxon>Spermatophyta</taxon>
        <taxon>Magnoliopsida</taxon>
        <taxon>eudicotyledons</taxon>
        <taxon>Gunneridae</taxon>
        <taxon>Pentapetalae</taxon>
        <taxon>asterids</taxon>
        <taxon>lamiids</taxon>
        <taxon>Boraginales</taxon>
        <taxon>Boraginaceae</taxon>
        <taxon>Boraginoideae</taxon>
        <taxon>Lithospermeae</taxon>
        <taxon>Lithospermum</taxon>
    </lineage>
</organism>
<gene>
    <name evidence="1" type="ORF">LIER_14664</name>
</gene>
<dbReference type="EMBL" id="BAABME010003093">
    <property type="protein sequence ID" value="GAA0157388.1"/>
    <property type="molecule type" value="Genomic_DNA"/>
</dbReference>
<keyword evidence="2" id="KW-1185">Reference proteome</keyword>
<reference evidence="1 2" key="1">
    <citation type="submission" date="2024-01" db="EMBL/GenBank/DDBJ databases">
        <title>The complete chloroplast genome sequence of Lithospermum erythrorhizon: insights into the phylogenetic relationship among Boraginaceae species and the maternal lineages of purple gromwells.</title>
        <authorList>
            <person name="Okada T."/>
            <person name="Watanabe K."/>
        </authorList>
    </citation>
    <scope>NUCLEOTIDE SEQUENCE [LARGE SCALE GENOMIC DNA]</scope>
</reference>
<accession>A0AAV3Q1I8</accession>